<dbReference type="GeneID" id="34608748"/>
<evidence type="ECO:0000256" key="11">
    <source>
        <dbReference type="ARBA" id="ARBA00022840"/>
    </source>
</evidence>
<comment type="subcellular location">
    <subcellularLocation>
        <location evidence="2">Chromosome</location>
        <location evidence="2">Telomere</location>
    </subcellularLocation>
</comment>
<keyword evidence="10" id="KW-0418">Kinase</keyword>
<evidence type="ECO:0000256" key="16">
    <source>
        <dbReference type="ARBA" id="ARBA00048679"/>
    </source>
</evidence>
<dbReference type="AlphaFoldDB" id="A0A1L9SPC3"/>
<dbReference type="RefSeq" id="XP_022583629.1">
    <property type="nucleotide sequence ID" value="XM_022722283.1"/>
</dbReference>
<evidence type="ECO:0000313" key="19">
    <source>
        <dbReference type="Proteomes" id="UP000184188"/>
    </source>
</evidence>
<dbReference type="PROSITE" id="PS50011">
    <property type="entry name" value="PROTEIN_KINASE_DOM"/>
    <property type="match status" value="1"/>
</dbReference>
<dbReference type="Pfam" id="PF00069">
    <property type="entry name" value="Pkinase"/>
    <property type="match status" value="1"/>
</dbReference>
<dbReference type="InterPro" id="IPR050236">
    <property type="entry name" value="Ser_Thr_kinase_AGC"/>
</dbReference>
<dbReference type="InterPro" id="IPR008266">
    <property type="entry name" value="Tyr_kinase_AS"/>
</dbReference>
<dbReference type="Gene3D" id="1.10.510.10">
    <property type="entry name" value="Transferase(Phosphotransferase) domain 1"/>
    <property type="match status" value="1"/>
</dbReference>
<dbReference type="InterPro" id="IPR000719">
    <property type="entry name" value="Prot_kinase_dom"/>
</dbReference>
<protein>
    <recommendedName>
        <fullName evidence="6">EKC/KEOPS complex subunit BUD32</fullName>
        <ecNumber evidence="4">2.7.11.1</ecNumber>
    </recommendedName>
    <alternativeName>
        <fullName evidence="13 14">Atypical Serine/threonine protein kinase BUD32</fullName>
    </alternativeName>
    <alternativeName>
        <fullName evidence="5">EKC/KEOPS complex subunit bud32</fullName>
    </alternativeName>
</protein>
<evidence type="ECO:0000313" key="18">
    <source>
        <dbReference type="EMBL" id="OJJ49119.1"/>
    </source>
</evidence>
<organism evidence="18 19">
    <name type="scientific">Penicilliopsis zonata CBS 506.65</name>
    <dbReference type="NCBI Taxonomy" id="1073090"/>
    <lineage>
        <taxon>Eukaryota</taxon>
        <taxon>Fungi</taxon>
        <taxon>Dikarya</taxon>
        <taxon>Ascomycota</taxon>
        <taxon>Pezizomycotina</taxon>
        <taxon>Eurotiomycetes</taxon>
        <taxon>Eurotiomycetidae</taxon>
        <taxon>Eurotiales</taxon>
        <taxon>Aspergillaceae</taxon>
        <taxon>Penicilliopsis</taxon>
    </lineage>
</organism>
<keyword evidence="19" id="KW-1185">Reference proteome</keyword>
<name>A0A1L9SPC3_9EURO</name>
<evidence type="ECO:0000256" key="6">
    <source>
        <dbReference type="ARBA" id="ARBA00019973"/>
    </source>
</evidence>
<keyword evidence="12" id="KW-0158">Chromosome</keyword>
<dbReference type="SUPFAM" id="SSF56112">
    <property type="entry name" value="Protein kinase-like (PK-like)"/>
    <property type="match status" value="1"/>
</dbReference>
<dbReference type="InterPro" id="IPR011009">
    <property type="entry name" value="Kinase-like_dom_sf"/>
</dbReference>
<dbReference type="GO" id="GO:0004674">
    <property type="term" value="F:protein serine/threonine kinase activity"/>
    <property type="evidence" value="ECO:0007669"/>
    <property type="project" value="UniProtKB-KW"/>
</dbReference>
<evidence type="ECO:0000256" key="1">
    <source>
        <dbReference type="ARBA" id="ARBA00003747"/>
    </source>
</evidence>
<dbReference type="GO" id="GO:0005524">
    <property type="term" value="F:ATP binding"/>
    <property type="evidence" value="ECO:0007669"/>
    <property type="project" value="UniProtKB-KW"/>
</dbReference>
<evidence type="ECO:0000256" key="2">
    <source>
        <dbReference type="ARBA" id="ARBA00004574"/>
    </source>
</evidence>
<comment type="catalytic activity">
    <reaction evidence="16">
        <text>L-seryl-[protein] + ATP = O-phospho-L-seryl-[protein] + ADP + H(+)</text>
        <dbReference type="Rhea" id="RHEA:17989"/>
        <dbReference type="Rhea" id="RHEA-COMP:9863"/>
        <dbReference type="Rhea" id="RHEA-COMP:11604"/>
        <dbReference type="ChEBI" id="CHEBI:15378"/>
        <dbReference type="ChEBI" id="CHEBI:29999"/>
        <dbReference type="ChEBI" id="CHEBI:30616"/>
        <dbReference type="ChEBI" id="CHEBI:83421"/>
        <dbReference type="ChEBI" id="CHEBI:456216"/>
        <dbReference type="EC" id="2.7.11.1"/>
    </reaction>
</comment>
<evidence type="ECO:0000256" key="4">
    <source>
        <dbReference type="ARBA" id="ARBA00012513"/>
    </source>
</evidence>
<comment type="function">
    <text evidence="1">Component of the EKC/KEOPS complex that is required for the formation of a threonylcarbamoyl group on adenosine at position 37 (t(6)A37) in tRNAs that read codons beginning with adenine. The complex is probably involved in the transfer of the threonylcarbamoyl moiety of threonylcarbamoyl-AMP (TC-AMP) to the N6 group of A37. BUD32 has ATPase activity in the context of the EKC/KEOPS complex and likely plays a supporting role to the catalytic subunit KAE1. The EKC/KEOPS complex also promotes both telomere uncapping and telomere elongation. The complex is required for efficient recruitment of transcriptional coactivators.</text>
</comment>
<keyword evidence="11" id="KW-0067">ATP-binding</keyword>
<evidence type="ECO:0000256" key="3">
    <source>
        <dbReference type="ARBA" id="ARBA00011534"/>
    </source>
</evidence>
<dbReference type="VEuPathDB" id="FungiDB:ASPZODRAFT_129524"/>
<evidence type="ECO:0000256" key="8">
    <source>
        <dbReference type="ARBA" id="ARBA00022679"/>
    </source>
</evidence>
<sequence length="168" mass="19344">MRYGNLRKYIQKQANSLDDGIKGRWVQNAIMAVAHLHHHGIIHADISPRNFLVADDLTIKLCDFGGSGIGELQSLVAEECYQSPGPRRTVETDLFALGCLVYEFAAGSPPYADIEWEEIGRRYKRREFPSLDHALYRDIIRKCWTFQYTKADQTLRDLEQQEKPRTDS</sequence>
<evidence type="ECO:0000256" key="7">
    <source>
        <dbReference type="ARBA" id="ARBA00022527"/>
    </source>
</evidence>
<dbReference type="PROSITE" id="PS00109">
    <property type="entry name" value="PROTEIN_KINASE_TYR"/>
    <property type="match status" value="1"/>
</dbReference>
<dbReference type="EMBL" id="KV878338">
    <property type="protein sequence ID" value="OJJ49119.1"/>
    <property type="molecule type" value="Genomic_DNA"/>
</dbReference>
<evidence type="ECO:0000256" key="5">
    <source>
        <dbReference type="ARBA" id="ARBA00013948"/>
    </source>
</evidence>
<evidence type="ECO:0000256" key="15">
    <source>
        <dbReference type="ARBA" id="ARBA00047899"/>
    </source>
</evidence>
<evidence type="ECO:0000256" key="12">
    <source>
        <dbReference type="ARBA" id="ARBA00022895"/>
    </source>
</evidence>
<keyword evidence="9" id="KW-0547">Nucleotide-binding</keyword>
<evidence type="ECO:0000259" key="17">
    <source>
        <dbReference type="PROSITE" id="PS50011"/>
    </source>
</evidence>
<comment type="subunit">
    <text evidence="3">Component of the EKC/KEOPS complex composed of at least BUD32, CGI121, GON7, KAE1 and PCC1; the whole complex dimerizes.</text>
</comment>
<dbReference type="GO" id="GO:0035556">
    <property type="term" value="P:intracellular signal transduction"/>
    <property type="evidence" value="ECO:0007669"/>
    <property type="project" value="TreeGrafter"/>
</dbReference>
<feature type="domain" description="Protein kinase" evidence="17">
    <location>
        <begin position="1"/>
        <end position="168"/>
    </location>
</feature>
<keyword evidence="7" id="KW-0723">Serine/threonine-protein kinase</keyword>
<reference evidence="19" key="1">
    <citation type="journal article" date="2017" name="Genome Biol.">
        <title>Comparative genomics reveals high biological diversity and specific adaptations in the industrially and medically important fungal genus Aspergillus.</title>
        <authorList>
            <person name="de Vries R.P."/>
            <person name="Riley R."/>
            <person name="Wiebenga A."/>
            <person name="Aguilar-Osorio G."/>
            <person name="Amillis S."/>
            <person name="Uchima C.A."/>
            <person name="Anderluh G."/>
            <person name="Asadollahi M."/>
            <person name="Askin M."/>
            <person name="Barry K."/>
            <person name="Battaglia E."/>
            <person name="Bayram O."/>
            <person name="Benocci T."/>
            <person name="Braus-Stromeyer S.A."/>
            <person name="Caldana C."/>
            <person name="Canovas D."/>
            <person name="Cerqueira G.C."/>
            <person name="Chen F."/>
            <person name="Chen W."/>
            <person name="Choi C."/>
            <person name="Clum A."/>
            <person name="Dos Santos R.A."/>
            <person name="Damasio A.R."/>
            <person name="Diallinas G."/>
            <person name="Emri T."/>
            <person name="Fekete E."/>
            <person name="Flipphi M."/>
            <person name="Freyberg S."/>
            <person name="Gallo A."/>
            <person name="Gournas C."/>
            <person name="Habgood R."/>
            <person name="Hainaut M."/>
            <person name="Harispe M.L."/>
            <person name="Henrissat B."/>
            <person name="Hilden K.S."/>
            <person name="Hope R."/>
            <person name="Hossain A."/>
            <person name="Karabika E."/>
            <person name="Karaffa L."/>
            <person name="Karanyi Z."/>
            <person name="Krasevec N."/>
            <person name="Kuo A."/>
            <person name="Kusch H."/>
            <person name="LaButti K."/>
            <person name="Lagendijk E.L."/>
            <person name="Lapidus A."/>
            <person name="Levasseur A."/>
            <person name="Lindquist E."/>
            <person name="Lipzen A."/>
            <person name="Logrieco A.F."/>
            <person name="MacCabe A."/>
            <person name="Maekelae M.R."/>
            <person name="Malavazi I."/>
            <person name="Melin P."/>
            <person name="Meyer V."/>
            <person name="Mielnichuk N."/>
            <person name="Miskei M."/>
            <person name="Molnar A.P."/>
            <person name="Mule G."/>
            <person name="Ngan C.Y."/>
            <person name="Orejas M."/>
            <person name="Orosz E."/>
            <person name="Ouedraogo J.P."/>
            <person name="Overkamp K.M."/>
            <person name="Park H.-S."/>
            <person name="Perrone G."/>
            <person name="Piumi F."/>
            <person name="Punt P.J."/>
            <person name="Ram A.F."/>
            <person name="Ramon A."/>
            <person name="Rauscher S."/>
            <person name="Record E."/>
            <person name="Riano-Pachon D.M."/>
            <person name="Robert V."/>
            <person name="Roehrig J."/>
            <person name="Ruller R."/>
            <person name="Salamov A."/>
            <person name="Salih N.S."/>
            <person name="Samson R.A."/>
            <person name="Sandor E."/>
            <person name="Sanguinetti M."/>
            <person name="Schuetze T."/>
            <person name="Sepcic K."/>
            <person name="Shelest E."/>
            <person name="Sherlock G."/>
            <person name="Sophianopoulou V."/>
            <person name="Squina F.M."/>
            <person name="Sun H."/>
            <person name="Susca A."/>
            <person name="Todd R.B."/>
            <person name="Tsang A."/>
            <person name="Unkles S.E."/>
            <person name="van de Wiele N."/>
            <person name="van Rossen-Uffink D."/>
            <person name="Oliveira J.V."/>
            <person name="Vesth T.C."/>
            <person name="Visser J."/>
            <person name="Yu J.-H."/>
            <person name="Zhou M."/>
            <person name="Andersen M.R."/>
            <person name="Archer D.B."/>
            <person name="Baker S.E."/>
            <person name="Benoit I."/>
            <person name="Brakhage A.A."/>
            <person name="Braus G.H."/>
            <person name="Fischer R."/>
            <person name="Frisvad J.C."/>
            <person name="Goldman G.H."/>
            <person name="Houbraken J."/>
            <person name="Oakley B."/>
            <person name="Pocsi I."/>
            <person name="Scazzocchio C."/>
            <person name="Seiboth B."/>
            <person name="vanKuyk P.A."/>
            <person name="Wortman J."/>
            <person name="Dyer P.S."/>
            <person name="Grigoriev I.V."/>
        </authorList>
    </citation>
    <scope>NUCLEOTIDE SEQUENCE [LARGE SCALE GENOMIC DNA]</scope>
    <source>
        <strain evidence="19">CBS 506.65</strain>
    </source>
</reference>
<dbReference type="Proteomes" id="UP000184188">
    <property type="component" value="Unassembled WGS sequence"/>
</dbReference>
<dbReference type="EC" id="2.7.11.1" evidence="4"/>
<gene>
    <name evidence="18" type="ORF">ASPZODRAFT_129524</name>
</gene>
<dbReference type="GO" id="GO:0000781">
    <property type="term" value="C:chromosome, telomeric region"/>
    <property type="evidence" value="ECO:0007669"/>
    <property type="project" value="UniProtKB-SubCell"/>
</dbReference>
<dbReference type="STRING" id="1073090.A0A1L9SPC3"/>
<keyword evidence="12" id="KW-0779">Telomere</keyword>
<dbReference type="PANTHER" id="PTHR24356:SF1">
    <property type="entry name" value="SERINE_THREONINE-PROTEIN KINASE GREATWALL"/>
    <property type="match status" value="1"/>
</dbReference>
<comment type="catalytic activity">
    <reaction evidence="15">
        <text>L-threonyl-[protein] + ATP = O-phospho-L-threonyl-[protein] + ADP + H(+)</text>
        <dbReference type="Rhea" id="RHEA:46608"/>
        <dbReference type="Rhea" id="RHEA-COMP:11060"/>
        <dbReference type="Rhea" id="RHEA-COMP:11605"/>
        <dbReference type="ChEBI" id="CHEBI:15378"/>
        <dbReference type="ChEBI" id="CHEBI:30013"/>
        <dbReference type="ChEBI" id="CHEBI:30616"/>
        <dbReference type="ChEBI" id="CHEBI:61977"/>
        <dbReference type="ChEBI" id="CHEBI:456216"/>
        <dbReference type="EC" id="2.7.11.1"/>
    </reaction>
</comment>
<accession>A0A1L9SPC3</accession>
<dbReference type="PANTHER" id="PTHR24356">
    <property type="entry name" value="SERINE/THREONINE-PROTEIN KINASE"/>
    <property type="match status" value="1"/>
</dbReference>
<evidence type="ECO:0000256" key="9">
    <source>
        <dbReference type="ARBA" id="ARBA00022741"/>
    </source>
</evidence>
<evidence type="ECO:0000256" key="13">
    <source>
        <dbReference type="ARBA" id="ARBA00030980"/>
    </source>
</evidence>
<evidence type="ECO:0000256" key="14">
    <source>
        <dbReference type="ARBA" id="ARBA00033194"/>
    </source>
</evidence>
<keyword evidence="8" id="KW-0808">Transferase</keyword>
<dbReference type="OrthoDB" id="1668230at2759"/>
<proteinExistence type="predicted"/>
<evidence type="ECO:0000256" key="10">
    <source>
        <dbReference type="ARBA" id="ARBA00022777"/>
    </source>
</evidence>